<keyword evidence="1" id="KW-1133">Transmembrane helix</keyword>
<keyword evidence="3" id="KW-1185">Reference proteome</keyword>
<evidence type="ECO:0008006" key="4">
    <source>
        <dbReference type="Google" id="ProtNLM"/>
    </source>
</evidence>
<name>A0A3G1KVD9_FORW1</name>
<dbReference type="OrthoDB" id="9797976at2"/>
<dbReference type="RefSeq" id="WP_148135705.1">
    <property type="nucleotide sequence ID" value="NZ_CP017634.1"/>
</dbReference>
<evidence type="ECO:0000313" key="2">
    <source>
        <dbReference type="EMBL" id="ATW26396.1"/>
    </source>
</evidence>
<organism evidence="2 3">
    <name type="scientific">Formimonas warabiya</name>
    <dbReference type="NCBI Taxonomy" id="1761012"/>
    <lineage>
        <taxon>Bacteria</taxon>
        <taxon>Bacillati</taxon>
        <taxon>Bacillota</taxon>
        <taxon>Clostridia</taxon>
        <taxon>Eubacteriales</taxon>
        <taxon>Peptococcaceae</taxon>
        <taxon>Candidatus Formimonas</taxon>
    </lineage>
</organism>
<feature type="transmembrane region" description="Helical" evidence="1">
    <location>
        <begin position="99"/>
        <end position="121"/>
    </location>
</feature>
<gene>
    <name evidence="2" type="ORF">DCMF_17990</name>
</gene>
<dbReference type="PANTHER" id="PTHR36111">
    <property type="entry name" value="INNER MEMBRANE PROTEIN-RELATED"/>
    <property type="match status" value="1"/>
</dbReference>
<feature type="transmembrane region" description="Helical" evidence="1">
    <location>
        <begin position="213"/>
        <end position="232"/>
    </location>
</feature>
<keyword evidence="1" id="KW-0472">Membrane</keyword>
<dbReference type="KEGG" id="fwa:DCMF_17990"/>
<dbReference type="Proteomes" id="UP000323521">
    <property type="component" value="Chromosome"/>
</dbReference>
<sequence length="234" mass="24427">MWGTIVNVIAIIGGSLLGVLGGNFLREETKDTVSKGVALGVIFIGMQMAFETQHLIVMLISLVLGAVTGETIGIEKYLNKAAQALEKKMKRKEEGKGGLAEGFVTATLIYCVGAMAIMGSLQSGLTGEHTILYAKSVLDGVISIVLASTLGIGVALSALPVLLYQGSIALLAGWISPLIIQEAITEMKATGGLLIVAIGLNMLNIVQIRVGNMLPAVVYAILFTTLVVKFGLGI</sequence>
<feature type="transmembrane region" description="Helical" evidence="1">
    <location>
        <begin position="141"/>
        <end position="164"/>
    </location>
</feature>
<dbReference type="PANTHER" id="PTHR36111:SF2">
    <property type="entry name" value="INNER MEMBRANE PROTEIN"/>
    <property type="match status" value="1"/>
</dbReference>
<proteinExistence type="predicted"/>
<feature type="transmembrane region" description="Helical" evidence="1">
    <location>
        <begin position="56"/>
        <end position="78"/>
    </location>
</feature>
<feature type="transmembrane region" description="Helical" evidence="1">
    <location>
        <begin position="32"/>
        <end position="50"/>
    </location>
</feature>
<reference evidence="2 3" key="1">
    <citation type="submission" date="2016-10" db="EMBL/GenBank/DDBJ databases">
        <title>Complete Genome Sequence of Peptococcaceae strain DCMF.</title>
        <authorList>
            <person name="Edwards R.J."/>
            <person name="Holland S.I."/>
            <person name="Deshpande N.P."/>
            <person name="Wong Y.K."/>
            <person name="Ertan H."/>
            <person name="Manefield M."/>
            <person name="Russell T.L."/>
            <person name="Lee M.J."/>
        </authorList>
    </citation>
    <scope>NUCLEOTIDE SEQUENCE [LARGE SCALE GENOMIC DNA]</scope>
    <source>
        <strain evidence="2 3">DCMF</strain>
    </source>
</reference>
<dbReference type="Pfam" id="PF04474">
    <property type="entry name" value="DUF554"/>
    <property type="match status" value="1"/>
</dbReference>
<dbReference type="EMBL" id="CP017634">
    <property type="protein sequence ID" value="ATW26396.1"/>
    <property type="molecule type" value="Genomic_DNA"/>
</dbReference>
<evidence type="ECO:0000256" key="1">
    <source>
        <dbReference type="SAM" id="Phobius"/>
    </source>
</evidence>
<evidence type="ECO:0000313" key="3">
    <source>
        <dbReference type="Proteomes" id="UP000323521"/>
    </source>
</evidence>
<feature type="transmembrane region" description="Helical" evidence="1">
    <location>
        <begin position="189"/>
        <end position="207"/>
    </location>
</feature>
<protein>
    <recommendedName>
        <fullName evidence="4">DUF554 domain-containing protein</fullName>
    </recommendedName>
</protein>
<feature type="transmembrane region" description="Helical" evidence="1">
    <location>
        <begin position="6"/>
        <end position="25"/>
    </location>
</feature>
<accession>A0A3G1KVD9</accession>
<dbReference type="InterPro" id="IPR007563">
    <property type="entry name" value="DUF554"/>
</dbReference>
<keyword evidence="1" id="KW-0812">Transmembrane</keyword>
<dbReference type="AlphaFoldDB" id="A0A3G1KVD9"/>